<reference evidence="1" key="1">
    <citation type="journal article" date="2011" name="Genome Biol.">
        <title>The draft genome of the carcinogenic human liver fluke Clonorchis sinensis.</title>
        <authorList>
            <person name="Wang X."/>
            <person name="Chen W."/>
            <person name="Huang Y."/>
            <person name="Sun J."/>
            <person name="Men J."/>
            <person name="Liu H."/>
            <person name="Luo F."/>
            <person name="Guo L."/>
            <person name="Lv X."/>
            <person name="Deng C."/>
            <person name="Zhou C."/>
            <person name="Fan Y."/>
            <person name="Li X."/>
            <person name="Huang L."/>
            <person name="Hu Y."/>
            <person name="Liang C."/>
            <person name="Hu X."/>
            <person name="Xu J."/>
            <person name="Yu X."/>
        </authorList>
    </citation>
    <scope>NUCLEOTIDE SEQUENCE [LARGE SCALE GENOMIC DNA]</scope>
    <source>
        <strain evidence="1">Henan</strain>
    </source>
</reference>
<organism evidence="1 2">
    <name type="scientific">Clonorchis sinensis</name>
    <name type="common">Chinese liver fluke</name>
    <dbReference type="NCBI Taxonomy" id="79923"/>
    <lineage>
        <taxon>Eukaryota</taxon>
        <taxon>Metazoa</taxon>
        <taxon>Spiralia</taxon>
        <taxon>Lophotrochozoa</taxon>
        <taxon>Platyhelminthes</taxon>
        <taxon>Trematoda</taxon>
        <taxon>Digenea</taxon>
        <taxon>Opisthorchiida</taxon>
        <taxon>Opisthorchiata</taxon>
        <taxon>Opisthorchiidae</taxon>
        <taxon>Clonorchis</taxon>
    </lineage>
</organism>
<sequence length="171" mass="19975">MSETTKERDGVTILTKEECLNRWAEYFEQHLSWSPAATHPEPTVVVEPWTVNVEPLLASEVYDCVCPLKRHRASAPNECSSALFKGEDEVLIQRLYDLFACIWEKETVPDNWEESVIVPIFKERAPKFQDNLVGIWRTVPKKIQMLESYRADVRSFQSYLGVRYPHWIQTD</sequence>
<proteinExistence type="predicted"/>
<evidence type="ECO:0000313" key="1">
    <source>
        <dbReference type="EMBL" id="GAA47609.1"/>
    </source>
</evidence>
<accession>G7Y3S3</accession>
<gene>
    <name evidence="1" type="ORF">CLF_100577</name>
</gene>
<dbReference type="Proteomes" id="UP000008909">
    <property type="component" value="Unassembled WGS sequence"/>
</dbReference>
<name>G7Y3S3_CLOSI</name>
<keyword evidence="2" id="KW-1185">Reference proteome</keyword>
<protein>
    <submittedName>
        <fullName evidence="1">Uncharacterized protein</fullName>
    </submittedName>
</protein>
<reference key="2">
    <citation type="submission" date="2011-10" db="EMBL/GenBank/DDBJ databases">
        <title>The genome and transcriptome sequence of Clonorchis sinensis provide insights into the carcinogenic liver fluke.</title>
        <authorList>
            <person name="Wang X."/>
            <person name="Huang Y."/>
            <person name="Chen W."/>
            <person name="Liu H."/>
            <person name="Guo L."/>
            <person name="Chen Y."/>
            <person name="Luo F."/>
            <person name="Zhou W."/>
            <person name="Sun J."/>
            <person name="Mao Q."/>
            <person name="Liang P."/>
            <person name="Zhou C."/>
            <person name="Tian Y."/>
            <person name="Men J."/>
            <person name="Lv X."/>
            <person name="Huang L."/>
            <person name="Zhou J."/>
            <person name="Hu Y."/>
            <person name="Li R."/>
            <person name="Zhang F."/>
            <person name="Lei H."/>
            <person name="Li X."/>
            <person name="Hu X."/>
            <person name="Liang C."/>
            <person name="Xu J."/>
            <person name="Wu Z."/>
            <person name="Yu X."/>
        </authorList>
    </citation>
    <scope>NUCLEOTIDE SEQUENCE</scope>
    <source>
        <strain>Henan</strain>
    </source>
</reference>
<dbReference type="EMBL" id="DF142846">
    <property type="protein sequence ID" value="GAA47609.1"/>
    <property type="molecule type" value="Genomic_DNA"/>
</dbReference>
<dbReference type="AlphaFoldDB" id="G7Y3S3"/>
<evidence type="ECO:0000313" key="2">
    <source>
        <dbReference type="Proteomes" id="UP000008909"/>
    </source>
</evidence>